<feature type="chain" id="PRO_5034302361" description="Right handed beta helix domain-containing protein" evidence="2">
    <location>
        <begin position="25"/>
        <end position="648"/>
    </location>
</feature>
<dbReference type="Gene3D" id="2.160.20.10">
    <property type="entry name" value="Single-stranded right-handed beta-helix, Pectin lyase-like"/>
    <property type="match status" value="1"/>
</dbReference>
<accession>A0A7M2WS79</accession>
<dbReference type="RefSeq" id="WP_206290996.1">
    <property type="nucleotide sequence ID" value="NZ_CP063458.1"/>
</dbReference>
<dbReference type="InterPro" id="IPR011050">
    <property type="entry name" value="Pectin_lyase_fold/virulence"/>
</dbReference>
<dbReference type="Proteomes" id="UP000593765">
    <property type="component" value="Chromosome"/>
</dbReference>
<sequence>MKHIVTLMIAPLLVLLAVLDAAVANEHLSPHQRVILESKSPPPADASFSFDAPAGPQFTDAEKEAQRERGKGVMPMVMKAFESGAAEVRIPPGDYRFSQERKVGAKTVYPLHFEGMQRDSEHPLVIDATGATFWFDLDDVQMPPGHRCVGFFSCRNIVLRGAIIDRGTRGCIEGRITRIDRKGNRFEIQPSPGIVVPTSYKGGDEQRLFPFKRDGRFCVPLYDLQAGVRKLRYKDITPSANGLYWINMEAPDLMERIHDANWERAYGELGMVRVGDGLSCLYTSAGAIVLEDSANLTLHGVSVYVAKGGPSESGGHGAHLWKDCYFGPRPGTSQWKGADGFLCRSTRHGTTMDNVSIRHTADDLQNFHGIWGKVKAVSGNQVTLETNAALRPTLTNARAGDRLRFIHRKTGAVLGEAKLTAHQDFQLTLDRDAAPFAAAQAEWLDHECAGWVVQNCRWEDNFQRLLIMSGPGTVRGCTFIRMGSNISLNTGMGLVGGIPNDITIADNTFVDVSPRPHHPAIDVRAHNAQGQDGIPPIERLIITGNTFTRSGGPAMNLIGIKDSRIEYNRINSPIRATAIARPTDEIAGQAIMLSHSTAVEVSDNTLMDVEKHAQSDAVSSSPLLGLKATKDITLDQKRLSNTLKPNAK</sequence>
<evidence type="ECO:0000256" key="1">
    <source>
        <dbReference type="SAM" id="MobiDB-lite"/>
    </source>
</evidence>
<keyword evidence="4" id="KW-1185">Reference proteome</keyword>
<evidence type="ECO:0000256" key="2">
    <source>
        <dbReference type="SAM" id="SignalP"/>
    </source>
</evidence>
<dbReference type="KEGG" id="hbs:IPV69_17405"/>
<name>A0A7M2WS79_9BACT</name>
<dbReference type="SUPFAM" id="SSF51126">
    <property type="entry name" value="Pectin lyase-like"/>
    <property type="match status" value="1"/>
</dbReference>
<feature type="signal peptide" evidence="2">
    <location>
        <begin position="1"/>
        <end position="24"/>
    </location>
</feature>
<evidence type="ECO:0000313" key="4">
    <source>
        <dbReference type="Proteomes" id="UP000593765"/>
    </source>
</evidence>
<gene>
    <name evidence="3" type="ORF">IPV69_17405</name>
</gene>
<protein>
    <recommendedName>
        <fullName evidence="5">Right handed beta helix domain-containing protein</fullName>
    </recommendedName>
</protein>
<evidence type="ECO:0000313" key="3">
    <source>
        <dbReference type="EMBL" id="QOV88032.1"/>
    </source>
</evidence>
<evidence type="ECO:0008006" key="5">
    <source>
        <dbReference type="Google" id="ProtNLM"/>
    </source>
</evidence>
<reference evidence="3 4" key="1">
    <citation type="submission" date="2020-10" db="EMBL/GenBank/DDBJ databases">
        <title>Wide distribution of Phycisphaera-like planctomycetes from WD2101 soil group in peatlands and genome analysis of the first cultivated representative.</title>
        <authorList>
            <person name="Dedysh S.N."/>
            <person name="Beletsky A.V."/>
            <person name="Ivanova A."/>
            <person name="Kulichevskaya I.S."/>
            <person name="Suzina N.E."/>
            <person name="Philippov D.A."/>
            <person name="Rakitin A.L."/>
            <person name="Mardanov A.V."/>
            <person name="Ravin N.V."/>
        </authorList>
    </citation>
    <scope>NUCLEOTIDE SEQUENCE [LARGE SCALE GENOMIC DNA]</scope>
    <source>
        <strain evidence="3 4">M1803</strain>
    </source>
</reference>
<feature type="region of interest" description="Disordered" evidence="1">
    <location>
        <begin position="37"/>
        <end position="56"/>
    </location>
</feature>
<dbReference type="InterPro" id="IPR012334">
    <property type="entry name" value="Pectin_lyas_fold"/>
</dbReference>
<proteinExistence type="predicted"/>
<dbReference type="EMBL" id="CP063458">
    <property type="protein sequence ID" value="QOV88032.1"/>
    <property type="molecule type" value="Genomic_DNA"/>
</dbReference>
<organism evidence="3 4">
    <name type="scientific">Humisphaera borealis</name>
    <dbReference type="NCBI Taxonomy" id="2807512"/>
    <lineage>
        <taxon>Bacteria</taxon>
        <taxon>Pseudomonadati</taxon>
        <taxon>Planctomycetota</taxon>
        <taxon>Phycisphaerae</taxon>
        <taxon>Tepidisphaerales</taxon>
        <taxon>Tepidisphaeraceae</taxon>
        <taxon>Humisphaera</taxon>
    </lineage>
</organism>
<keyword evidence="2" id="KW-0732">Signal</keyword>
<dbReference type="AlphaFoldDB" id="A0A7M2WS79"/>